<protein>
    <submittedName>
        <fullName evidence="1 3">Uncharacterized protein</fullName>
    </submittedName>
</protein>
<reference evidence="3" key="1">
    <citation type="submission" date="2016-06" db="UniProtKB">
        <authorList>
            <consortium name="WormBaseParasite"/>
        </authorList>
    </citation>
    <scope>IDENTIFICATION</scope>
</reference>
<proteinExistence type="predicted"/>
<sequence length="118" mass="13019">MGLILGNVRSDFESHPREYVQQRFSRQLNVVKGVGDSSQGTNTFTSFYALYPFARHCPHALSSSTKKGAGPTDVTTALIPRFLFFIIPTESTTEGGGSTTTDGYARRNDQASLPFQYF</sequence>
<dbReference type="Proteomes" id="UP000271098">
    <property type="component" value="Unassembled WGS sequence"/>
</dbReference>
<gene>
    <name evidence="1" type="ORF">GPUH_LOCUS10925</name>
</gene>
<evidence type="ECO:0000313" key="2">
    <source>
        <dbReference type="Proteomes" id="UP000271098"/>
    </source>
</evidence>
<accession>A0A183DQD4</accession>
<dbReference type="AlphaFoldDB" id="A0A183DQD4"/>
<dbReference type="EMBL" id="UYRT01078234">
    <property type="protein sequence ID" value="VDN18097.1"/>
    <property type="molecule type" value="Genomic_DNA"/>
</dbReference>
<evidence type="ECO:0000313" key="1">
    <source>
        <dbReference type="EMBL" id="VDN18097.1"/>
    </source>
</evidence>
<evidence type="ECO:0000313" key="3">
    <source>
        <dbReference type="WBParaSite" id="GPUH_0001093801-mRNA-1"/>
    </source>
</evidence>
<reference evidence="1 2" key="2">
    <citation type="submission" date="2018-11" db="EMBL/GenBank/DDBJ databases">
        <authorList>
            <consortium name="Pathogen Informatics"/>
        </authorList>
    </citation>
    <scope>NUCLEOTIDE SEQUENCE [LARGE SCALE GENOMIC DNA]</scope>
</reference>
<organism evidence="3">
    <name type="scientific">Gongylonema pulchrum</name>
    <dbReference type="NCBI Taxonomy" id="637853"/>
    <lineage>
        <taxon>Eukaryota</taxon>
        <taxon>Metazoa</taxon>
        <taxon>Ecdysozoa</taxon>
        <taxon>Nematoda</taxon>
        <taxon>Chromadorea</taxon>
        <taxon>Rhabditida</taxon>
        <taxon>Spirurina</taxon>
        <taxon>Spiruromorpha</taxon>
        <taxon>Spiruroidea</taxon>
        <taxon>Gongylonematidae</taxon>
        <taxon>Gongylonema</taxon>
    </lineage>
</organism>
<name>A0A183DQD4_9BILA</name>
<dbReference type="WBParaSite" id="GPUH_0001093801-mRNA-1">
    <property type="protein sequence ID" value="GPUH_0001093801-mRNA-1"/>
    <property type="gene ID" value="GPUH_0001093801"/>
</dbReference>
<keyword evidence="2" id="KW-1185">Reference proteome</keyword>